<sequence>MAKQRKEFRELTVSETCGYNYSRVPGIRIQGKWLAELGFEPGDSVLVRCEDGKIVITKDEALAARKAAEKAFMETELRKLEKRYEEEKERLLKSYVAEQKGRYNA</sequence>
<protein>
    <recommendedName>
        <fullName evidence="2">Toxin SymE-like domain-containing protein</fullName>
    </recommendedName>
</protein>
<evidence type="ECO:0000313" key="3">
    <source>
        <dbReference type="EMBL" id="EEX20625.1"/>
    </source>
</evidence>
<organism evidence="3 4">
    <name type="scientific">Blautia hansenii DSM 20583</name>
    <dbReference type="NCBI Taxonomy" id="537007"/>
    <lineage>
        <taxon>Bacteria</taxon>
        <taxon>Bacillati</taxon>
        <taxon>Bacillota</taxon>
        <taxon>Clostridia</taxon>
        <taxon>Lachnospirales</taxon>
        <taxon>Lachnospiraceae</taxon>
        <taxon>Blautia</taxon>
    </lineage>
</organism>
<evidence type="ECO:0000256" key="1">
    <source>
        <dbReference type="SAM" id="Coils"/>
    </source>
</evidence>
<dbReference type="HOGENOM" id="CLU_2217937_0_0_9"/>
<name>C9LAZ0_BLAHA</name>
<keyword evidence="1" id="KW-0175">Coiled coil</keyword>
<dbReference type="Proteomes" id="UP000003755">
    <property type="component" value="Unassembled WGS sequence"/>
</dbReference>
<dbReference type="Gene3D" id="2.10.260.10">
    <property type="match status" value="1"/>
</dbReference>
<dbReference type="KEGG" id="bhan:CGC63_05905"/>
<dbReference type="GO" id="GO:0016788">
    <property type="term" value="F:hydrolase activity, acting on ester bonds"/>
    <property type="evidence" value="ECO:0007669"/>
    <property type="project" value="InterPro"/>
</dbReference>
<dbReference type="eggNOG" id="ENOG50330D5">
    <property type="taxonomic scope" value="Bacteria"/>
</dbReference>
<reference evidence="3" key="1">
    <citation type="submission" date="2009-09" db="EMBL/GenBank/DDBJ databases">
        <authorList>
            <person name="Weinstock G."/>
            <person name="Sodergren E."/>
            <person name="Clifton S."/>
            <person name="Fulton L."/>
            <person name="Fulton B."/>
            <person name="Courtney L."/>
            <person name="Fronick C."/>
            <person name="Harrison M."/>
            <person name="Strong C."/>
            <person name="Farmer C."/>
            <person name="Delahaunty K."/>
            <person name="Markovic C."/>
            <person name="Hall O."/>
            <person name="Minx P."/>
            <person name="Tomlinson C."/>
            <person name="Mitreva M."/>
            <person name="Nelson J."/>
            <person name="Hou S."/>
            <person name="Wollam A."/>
            <person name="Pepin K.H."/>
            <person name="Johnson M."/>
            <person name="Bhonagiri V."/>
            <person name="Nash W.E."/>
            <person name="Warren W."/>
            <person name="Chinwalla A."/>
            <person name="Mardis E.R."/>
            <person name="Wilson R.K."/>
        </authorList>
    </citation>
    <scope>NUCLEOTIDE SEQUENCE [LARGE SCALE GENOMIC DNA]</scope>
    <source>
        <strain evidence="3">DSM 20583</strain>
    </source>
</reference>
<dbReference type="RefSeq" id="WP_004222600.1">
    <property type="nucleotide sequence ID" value="NZ_CP022413.2"/>
</dbReference>
<dbReference type="InterPro" id="IPR014944">
    <property type="entry name" value="Toxin_SymE-like"/>
</dbReference>
<evidence type="ECO:0000259" key="2">
    <source>
        <dbReference type="Pfam" id="PF08845"/>
    </source>
</evidence>
<proteinExistence type="predicted"/>
<dbReference type="GO" id="GO:0003723">
    <property type="term" value="F:RNA binding"/>
    <property type="evidence" value="ECO:0007669"/>
    <property type="project" value="InterPro"/>
</dbReference>
<feature type="coiled-coil region" evidence="1">
    <location>
        <begin position="63"/>
        <end position="94"/>
    </location>
</feature>
<keyword evidence="4" id="KW-1185">Reference proteome</keyword>
<dbReference type="AlphaFoldDB" id="C9LAZ0"/>
<dbReference type="GO" id="GO:0016070">
    <property type="term" value="P:RNA metabolic process"/>
    <property type="evidence" value="ECO:0007669"/>
    <property type="project" value="InterPro"/>
</dbReference>
<dbReference type="STRING" id="537007.BLAHAN_06594"/>
<comment type="caution">
    <text evidence="3">The sequence shown here is derived from an EMBL/GenBank/DDBJ whole genome shotgun (WGS) entry which is preliminary data.</text>
</comment>
<dbReference type="GO" id="GO:0005737">
    <property type="term" value="C:cytoplasm"/>
    <property type="evidence" value="ECO:0007669"/>
    <property type="project" value="InterPro"/>
</dbReference>
<gene>
    <name evidence="3" type="ORF">BLAHAN_06594</name>
</gene>
<dbReference type="Pfam" id="PF08845">
    <property type="entry name" value="SymE_toxin"/>
    <property type="match status" value="1"/>
</dbReference>
<evidence type="ECO:0000313" key="4">
    <source>
        <dbReference type="Proteomes" id="UP000003755"/>
    </source>
</evidence>
<feature type="domain" description="Toxin SymE-like" evidence="2">
    <location>
        <begin position="18"/>
        <end position="57"/>
    </location>
</feature>
<dbReference type="EMBL" id="ABYU02000042">
    <property type="protein sequence ID" value="EEX20625.1"/>
    <property type="molecule type" value="Genomic_DNA"/>
</dbReference>
<accession>C9LAZ0</accession>